<gene>
    <name evidence="1" type="ORF">PPENT_87.1.T0090457</name>
</gene>
<accession>A0A8S1SRP5</accession>
<dbReference type="Proteomes" id="UP000689195">
    <property type="component" value="Unassembled WGS sequence"/>
</dbReference>
<evidence type="ECO:0000313" key="1">
    <source>
        <dbReference type="EMBL" id="CAD8141134.1"/>
    </source>
</evidence>
<proteinExistence type="predicted"/>
<reference evidence="1" key="1">
    <citation type="submission" date="2021-01" db="EMBL/GenBank/DDBJ databases">
        <authorList>
            <consortium name="Genoscope - CEA"/>
            <person name="William W."/>
        </authorList>
    </citation>
    <scope>NUCLEOTIDE SEQUENCE</scope>
</reference>
<dbReference type="OrthoDB" id="10328499at2759"/>
<organism evidence="1 2">
    <name type="scientific">Paramecium pentaurelia</name>
    <dbReference type="NCBI Taxonomy" id="43138"/>
    <lineage>
        <taxon>Eukaryota</taxon>
        <taxon>Sar</taxon>
        <taxon>Alveolata</taxon>
        <taxon>Ciliophora</taxon>
        <taxon>Intramacronucleata</taxon>
        <taxon>Oligohymenophorea</taxon>
        <taxon>Peniculida</taxon>
        <taxon>Parameciidae</taxon>
        <taxon>Paramecium</taxon>
    </lineage>
</organism>
<dbReference type="PANTHER" id="PTHR33706:SF1">
    <property type="entry name" value="TPR REPEAT PROTEIN"/>
    <property type="match status" value="1"/>
</dbReference>
<keyword evidence="2" id="KW-1185">Reference proteome</keyword>
<name>A0A8S1SRP5_9CILI</name>
<dbReference type="PANTHER" id="PTHR33706">
    <property type="entry name" value="MORN VARIANT REPEAT PROTEIN"/>
    <property type="match status" value="1"/>
</dbReference>
<dbReference type="EMBL" id="CAJJDO010000009">
    <property type="protein sequence ID" value="CAD8141134.1"/>
    <property type="molecule type" value="Genomic_DNA"/>
</dbReference>
<dbReference type="AlphaFoldDB" id="A0A8S1SRP5"/>
<evidence type="ECO:0000313" key="2">
    <source>
        <dbReference type="Proteomes" id="UP000689195"/>
    </source>
</evidence>
<protein>
    <submittedName>
        <fullName evidence="1">Uncharacterized protein</fullName>
    </submittedName>
</protein>
<sequence>MKPNKQIFHENILTQQQQGQIIKNVSGWRPSKILSASPLIRTDYTITFTDDKQVIYMQQGNILKIYKDADFKNSNIIQNLEQLEKLEWKGEHDQLKQQFMKYKAYWDGQQTKLGGICNKKGLKIGIWVEPWDNYWSDCKVSFEGCYDENGHRVDNWKYRDEQNTEIGGGYFNNEGQKIGVWKDLHISYNGKQNQSIYIGQYNKGVRHGEWIINYNQKFIGGGFYNEKGHKIGKWIEQFDGFWGHNQSTFIGKYNTFGMRIGQWEIYWQWNGFNKKIGGGQFNDKGYKIGKWVEQFDGFWNYNQTTFSGEYNKHGMRIGEWEIYFLDSFSNQPNNRIGGGQYNEEGIKIGRWEELSDQFWSYNQSIYIGEYNKQGVKIGEWEIFYKNYNMGNSQKIGGGQYDDKGNKTGMWVEQINGFNYWNQSTIRGFYNKQGVKEGIWEIFWNWNGENQKIGGGYYDEQGRKIGKWIEQKDGFDCTQKLILTGEYIQGIKQGEWIENKLQ</sequence>
<comment type="caution">
    <text evidence="1">The sequence shown here is derived from an EMBL/GenBank/DDBJ whole genome shotgun (WGS) entry which is preliminary data.</text>
</comment>